<dbReference type="Pfam" id="PF00392">
    <property type="entry name" value="GntR"/>
    <property type="match status" value="1"/>
</dbReference>
<evidence type="ECO:0000256" key="1">
    <source>
        <dbReference type="ARBA" id="ARBA00023015"/>
    </source>
</evidence>
<accession>A0A5B8FSC0</accession>
<proteinExistence type="predicted"/>
<dbReference type="Proteomes" id="UP000305888">
    <property type="component" value="Chromosome"/>
</dbReference>
<sequence length="231" mass="25025">MISVFTDDPATGAGPIDRQPIGFDVAGRLEREIIRGDLAPGAKLVETELSARYGVSRSPLREALQIVEASGLVTRRPRYGVRVAELSVANLDDISICRVSLEATAAGLLASAPDHRAIAGALDLHVEHMRTAFAAGDFPGCFEANVRLTDHIHAALPNPVLQKLLGQLNKPALRYRYWAYLRAPETVRMLIGSNEQMTDAIRSGDGSRAETVTSGLVYDAWRQVRAALLEA</sequence>
<dbReference type="PRINTS" id="PR00035">
    <property type="entry name" value="HTHGNTR"/>
</dbReference>
<dbReference type="AlphaFoldDB" id="A0A5B8FSC0"/>
<dbReference type="KEGG" id="ppru:FDP22_07615"/>
<gene>
    <name evidence="5" type="ORF">FDP22_07615</name>
</gene>
<evidence type="ECO:0000256" key="2">
    <source>
        <dbReference type="ARBA" id="ARBA00023125"/>
    </source>
</evidence>
<dbReference type="InterPro" id="IPR008920">
    <property type="entry name" value="TF_FadR/GntR_C"/>
</dbReference>
<dbReference type="GO" id="GO:0003677">
    <property type="term" value="F:DNA binding"/>
    <property type="evidence" value="ECO:0007669"/>
    <property type="project" value="UniProtKB-KW"/>
</dbReference>
<reference evidence="5 6" key="1">
    <citation type="submission" date="2019-06" db="EMBL/GenBank/DDBJ databases">
        <title>Genome sequence of Rhodobacteraceae bacterium D4M1.</title>
        <authorList>
            <person name="Cao J."/>
        </authorList>
    </citation>
    <scope>NUCLEOTIDE SEQUENCE [LARGE SCALE GENOMIC DNA]</scope>
    <source>
        <strain evidence="5 6">D4M1</strain>
    </source>
</reference>
<evidence type="ECO:0000256" key="3">
    <source>
        <dbReference type="ARBA" id="ARBA00023163"/>
    </source>
</evidence>
<evidence type="ECO:0000259" key="4">
    <source>
        <dbReference type="PROSITE" id="PS50949"/>
    </source>
</evidence>
<dbReference type="OrthoDB" id="9794015at2"/>
<dbReference type="InterPro" id="IPR011711">
    <property type="entry name" value="GntR_C"/>
</dbReference>
<dbReference type="InterPro" id="IPR036390">
    <property type="entry name" value="WH_DNA-bd_sf"/>
</dbReference>
<protein>
    <submittedName>
        <fullName evidence="5">GntR family transcriptional regulator</fullName>
    </submittedName>
</protein>
<dbReference type="SUPFAM" id="SSF48008">
    <property type="entry name" value="GntR ligand-binding domain-like"/>
    <property type="match status" value="1"/>
</dbReference>
<dbReference type="PANTHER" id="PTHR43537:SF49">
    <property type="entry name" value="TRANSCRIPTIONAL REGULATORY PROTEIN"/>
    <property type="match status" value="1"/>
</dbReference>
<dbReference type="GO" id="GO:0003700">
    <property type="term" value="F:DNA-binding transcription factor activity"/>
    <property type="evidence" value="ECO:0007669"/>
    <property type="project" value="InterPro"/>
</dbReference>
<name>A0A5B8FSC0_9RHOB</name>
<keyword evidence="3" id="KW-0804">Transcription</keyword>
<keyword evidence="2" id="KW-0238">DNA-binding</keyword>
<dbReference type="InterPro" id="IPR000524">
    <property type="entry name" value="Tscrpt_reg_HTH_GntR"/>
</dbReference>
<dbReference type="InterPro" id="IPR036388">
    <property type="entry name" value="WH-like_DNA-bd_sf"/>
</dbReference>
<evidence type="ECO:0000313" key="6">
    <source>
        <dbReference type="Proteomes" id="UP000305888"/>
    </source>
</evidence>
<keyword evidence="1" id="KW-0805">Transcription regulation</keyword>
<dbReference type="SUPFAM" id="SSF46785">
    <property type="entry name" value="Winged helix' DNA-binding domain"/>
    <property type="match status" value="1"/>
</dbReference>
<dbReference type="CDD" id="cd07377">
    <property type="entry name" value="WHTH_GntR"/>
    <property type="match status" value="1"/>
</dbReference>
<dbReference type="Pfam" id="PF07729">
    <property type="entry name" value="FCD"/>
    <property type="match status" value="1"/>
</dbReference>
<dbReference type="SMART" id="SM00345">
    <property type="entry name" value="HTH_GNTR"/>
    <property type="match status" value="1"/>
</dbReference>
<dbReference type="PANTHER" id="PTHR43537">
    <property type="entry name" value="TRANSCRIPTIONAL REGULATOR, GNTR FAMILY"/>
    <property type="match status" value="1"/>
</dbReference>
<evidence type="ECO:0000313" key="5">
    <source>
        <dbReference type="EMBL" id="QDL91666.1"/>
    </source>
</evidence>
<keyword evidence="6" id="KW-1185">Reference proteome</keyword>
<dbReference type="PROSITE" id="PS50949">
    <property type="entry name" value="HTH_GNTR"/>
    <property type="match status" value="1"/>
</dbReference>
<dbReference type="Gene3D" id="1.10.10.10">
    <property type="entry name" value="Winged helix-like DNA-binding domain superfamily/Winged helix DNA-binding domain"/>
    <property type="match status" value="1"/>
</dbReference>
<dbReference type="SMART" id="SM00895">
    <property type="entry name" value="FCD"/>
    <property type="match status" value="1"/>
</dbReference>
<feature type="domain" description="HTH gntR-type" evidence="4">
    <location>
        <begin position="19"/>
        <end position="86"/>
    </location>
</feature>
<dbReference type="EMBL" id="CP040818">
    <property type="protein sequence ID" value="QDL91666.1"/>
    <property type="molecule type" value="Genomic_DNA"/>
</dbReference>
<dbReference type="Gene3D" id="1.20.120.530">
    <property type="entry name" value="GntR ligand-binding domain-like"/>
    <property type="match status" value="1"/>
</dbReference>
<organism evidence="5 6">
    <name type="scientific">Paroceanicella profunda</name>
    <dbReference type="NCBI Taxonomy" id="2579971"/>
    <lineage>
        <taxon>Bacteria</taxon>
        <taxon>Pseudomonadati</taxon>
        <taxon>Pseudomonadota</taxon>
        <taxon>Alphaproteobacteria</taxon>
        <taxon>Rhodobacterales</taxon>
        <taxon>Paracoccaceae</taxon>
        <taxon>Paroceanicella</taxon>
    </lineage>
</organism>